<dbReference type="GO" id="GO:0009423">
    <property type="term" value="P:chorismate biosynthetic process"/>
    <property type="evidence" value="ECO:0007669"/>
    <property type="project" value="TreeGrafter"/>
</dbReference>
<dbReference type="EMBL" id="CASHTH010000144">
    <property type="protein sequence ID" value="CAI7992378.1"/>
    <property type="molecule type" value="Genomic_DNA"/>
</dbReference>
<dbReference type="AlphaFoldDB" id="A0AA35VU46"/>
<dbReference type="PANTHER" id="PTHR21089">
    <property type="entry name" value="SHIKIMATE DEHYDROGENASE"/>
    <property type="match status" value="1"/>
</dbReference>
<dbReference type="SUPFAM" id="SSF51735">
    <property type="entry name" value="NAD(P)-binding Rossmann-fold domains"/>
    <property type="match status" value="1"/>
</dbReference>
<evidence type="ECO:0000259" key="6">
    <source>
        <dbReference type="Pfam" id="PF01488"/>
    </source>
</evidence>
<protein>
    <recommendedName>
        <fullName evidence="1">shikimate dehydrogenase (NADP(+))</fullName>
        <ecNumber evidence="1">1.1.1.25</ecNumber>
    </recommendedName>
</protein>
<dbReference type="Gene3D" id="3.40.50.720">
    <property type="entry name" value="NAD(P)-binding Rossmann-like Domain"/>
    <property type="match status" value="1"/>
</dbReference>
<dbReference type="GO" id="GO:0009073">
    <property type="term" value="P:aromatic amino acid family biosynthetic process"/>
    <property type="evidence" value="ECO:0007669"/>
    <property type="project" value="UniProtKB-KW"/>
</dbReference>
<feature type="domain" description="SDH C-terminal" evidence="8">
    <location>
        <begin position="217"/>
        <end position="242"/>
    </location>
</feature>
<dbReference type="CDD" id="cd01065">
    <property type="entry name" value="NAD_bind_Shikimate_DH"/>
    <property type="match status" value="1"/>
</dbReference>
<dbReference type="InterPro" id="IPR046346">
    <property type="entry name" value="Aminoacid_DH-like_N_sf"/>
</dbReference>
<evidence type="ECO:0000259" key="8">
    <source>
        <dbReference type="Pfam" id="PF18317"/>
    </source>
</evidence>
<feature type="domain" description="Shikimate dehydrogenase substrate binding N-terminal" evidence="7">
    <location>
        <begin position="13"/>
        <end position="59"/>
    </location>
</feature>
<proteinExistence type="predicted"/>
<dbReference type="Pfam" id="PF18317">
    <property type="entry name" value="SDH_C"/>
    <property type="match status" value="1"/>
</dbReference>
<reference evidence="9" key="1">
    <citation type="submission" date="2023-03" db="EMBL/GenBank/DDBJ databases">
        <authorList>
            <person name="Steffen K."/>
            <person name="Cardenas P."/>
        </authorList>
    </citation>
    <scope>NUCLEOTIDE SEQUENCE</scope>
</reference>
<gene>
    <name evidence="9" type="ORF">GBAR_LOCUS973</name>
</gene>
<dbReference type="InterPro" id="IPR036291">
    <property type="entry name" value="NAD(P)-bd_dom_sf"/>
</dbReference>
<evidence type="ECO:0000256" key="2">
    <source>
        <dbReference type="ARBA" id="ARBA00022605"/>
    </source>
</evidence>
<keyword evidence="5" id="KW-0057">Aromatic amino acid biosynthesis</keyword>
<sequence>MCATSRGRRRRRDLRDEVAKLRSGDFIGANVTIPHKESVIALLDEVDPLAQSIGAVNTIVKSAGRLVGHNTDAHGFMRELKEDGGFEPTGKRVLLLGAGGAARAAAFALCREGVASITIANRNVSRAEALANALHNDAVSVFAAVLDNTTLETVALESDLIVNCTSVGTRHGDTEGQTPLSGGIISHEAVVMDMVYNPQNTPFLFGARSAGATALGGLPMLIYQGASAFEMWTGREAPIDTMFAAANVALLKMD</sequence>
<evidence type="ECO:0000256" key="1">
    <source>
        <dbReference type="ARBA" id="ARBA00012962"/>
    </source>
</evidence>
<evidence type="ECO:0000256" key="4">
    <source>
        <dbReference type="ARBA" id="ARBA00023002"/>
    </source>
</evidence>
<keyword evidence="2" id="KW-0028">Amino-acid biosynthesis</keyword>
<evidence type="ECO:0000313" key="10">
    <source>
        <dbReference type="Proteomes" id="UP001174909"/>
    </source>
</evidence>
<dbReference type="GO" id="GO:0004764">
    <property type="term" value="F:shikimate 3-dehydrogenase (NADP+) activity"/>
    <property type="evidence" value="ECO:0007669"/>
    <property type="project" value="UniProtKB-EC"/>
</dbReference>
<dbReference type="GO" id="GO:0008652">
    <property type="term" value="P:amino acid biosynthetic process"/>
    <property type="evidence" value="ECO:0007669"/>
    <property type="project" value="UniProtKB-KW"/>
</dbReference>
<dbReference type="Pfam" id="PF08501">
    <property type="entry name" value="Shikimate_dh_N"/>
    <property type="match status" value="1"/>
</dbReference>
<feature type="domain" description="Quinate/shikimate 5-dehydrogenase/glutamyl-tRNA reductase" evidence="6">
    <location>
        <begin position="89"/>
        <end position="166"/>
    </location>
</feature>
<dbReference type="SUPFAM" id="SSF53223">
    <property type="entry name" value="Aminoacid dehydrogenase-like, N-terminal domain"/>
    <property type="match status" value="1"/>
</dbReference>
<dbReference type="PANTHER" id="PTHR21089:SF1">
    <property type="entry name" value="BIFUNCTIONAL 3-DEHYDROQUINATE DEHYDRATASE_SHIKIMATE DEHYDROGENASE, CHLOROPLASTIC"/>
    <property type="match status" value="1"/>
</dbReference>
<name>A0AA35VU46_GEOBA</name>
<dbReference type="InterPro" id="IPR041121">
    <property type="entry name" value="SDH_C"/>
</dbReference>
<evidence type="ECO:0000256" key="3">
    <source>
        <dbReference type="ARBA" id="ARBA00022857"/>
    </source>
</evidence>
<keyword evidence="4" id="KW-0560">Oxidoreductase</keyword>
<comment type="caution">
    <text evidence="9">The sequence shown here is derived from an EMBL/GenBank/DDBJ whole genome shotgun (WGS) entry which is preliminary data.</text>
</comment>
<dbReference type="EC" id="1.1.1.25" evidence="1"/>
<evidence type="ECO:0000259" key="7">
    <source>
        <dbReference type="Pfam" id="PF08501"/>
    </source>
</evidence>
<dbReference type="Pfam" id="PF01488">
    <property type="entry name" value="Shikimate_DH"/>
    <property type="match status" value="1"/>
</dbReference>
<keyword evidence="3" id="KW-0521">NADP</keyword>
<dbReference type="Gene3D" id="3.40.50.10860">
    <property type="entry name" value="Leucine Dehydrogenase, chain A, domain 1"/>
    <property type="match status" value="1"/>
</dbReference>
<dbReference type="GO" id="GO:0050661">
    <property type="term" value="F:NADP binding"/>
    <property type="evidence" value="ECO:0007669"/>
    <property type="project" value="InterPro"/>
</dbReference>
<evidence type="ECO:0000256" key="5">
    <source>
        <dbReference type="ARBA" id="ARBA00023141"/>
    </source>
</evidence>
<dbReference type="Proteomes" id="UP001174909">
    <property type="component" value="Unassembled WGS sequence"/>
</dbReference>
<accession>A0AA35VU46</accession>
<dbReference type="InterPro" id="IPR022893">
    <property type="entry name" value="Shikimate_DH_fam"/>
</dbReference>
<dbReference type="InterPro" id="IPR013708">
    <property type="entry name" value="Shikimate_DH-bd_N"/>
</dbReference>
<organism evidence="9 10">
    <name type="scientific">Geodia barretti</name>
    <name type="common">Barrett's horny sponge</name>
    <dbReference type="NCBI Taxonomy" id="519541"/>
    <lineage>
        <taxon>Eukaryota</taxon>
        <taxon>Metazoa</taxon>
        <taxon>Porifera</taxon>
        <taxon>Demospongiae</taxon>
        <taxon>Heteroscleromorpha</taxon>
        <taxon>Tetractinellida</taxon>
        <taxon>Astrophorina</taxon>
        <taxon>Geodiidae</taxon>
        <taxon>Geodia</taxon>
    </lineage>
</organism>
<keyword evidence="10" id="KW-1185">Reference proteome</keyword>
<evidence type="ECO:0000313" key="9">
    <source>
        <dbReference type="EMBL" id="CAI7992378.1"/>
    </source>
</evidence>
<dbReference type="InterPro" id="IPR006151">
    <property type="entry name" value="Shikm_DH/Glu-tRNA_Rdtase"/>
</dbReference>
<dbReference type="NCBIfam" id="TIGR00507">
    <property type="entry name" value="aroE"/>
    <property type="match status" value="1"/>
</dbReference>
<dbReference type="GO" id="GO:0019632">
    <property type="term" value="P:shikimate metabolic process"/>
    <property type="evidence" value="ECO:0007669"/>
    <property type="project" value="InterPro"/>
</dbReference>
<dbReference type="InterPro" id="IPR011342">
    <property type="entry name" value="Shikimate_DH"/>
</dbReference>